<dbReference type="PANTHER" id="PTHR35249">
    <property type="entry name" value="DYNEIN REGULATORY COMPLEX SUBUNIT 7"/>
    <property type="match status" value="1"/>
</dbReference>
<comment type="caution">
    <text evidence="7">The sequence shown here is derived from an EMBL/GenBank/DDBJ whole genome shotgun (WGS) entry which is preliminary data.</text>
</comment>
<evidence type="ECO:0000256" key="1">
    <source>
        <dbReference type="ARBA" id="ARBA00004245"/>
    </source>
</evidence>
<organism evidence="7 8">
    <name type="scientific">Acropora cervicornis</name>
    <name type="common">Staghorn coral</name>
    <dbReference type="NCBI Taxonomy" id="6130"/>
    <lineage>
        <taxon>Eukaryota</taxon>
        <taxon>Metazoa</taxon>
        <taxon>Cnidaria</taxon>
        <taxon>Anthozoa</taxon>
        <taxon>Hexacorallia</taxon>
        <taxon>Scleractinia</taxon>
        <taxon>Astrocoeniina</taxon>
        <taxon>Acroporidae</taxon>
        <taxon>Acropora</taxon>
    </lineage>
</organism>
<feature type="domain" description="Dynein regulatory complex subunit 7 MORN" evidence="5">
    <location>
        <begin position="80"/>
        <end position="362"/>
    </location>
</feature>
<comment type="subcellular location">
    <subcellularLocation>
        <location evidence="1">Cytoplasm</location>
        <location evidence="1">Cytoskeleton</location>
    </subcellularLocation>
</comment>
<dbReference type="InterPro" id="IPR056292">
    <property type="entry name" value="DRC7_C"/>
</dbReference>
<dbReference type="PANTHER" id="PTHR35249:SF2">
    <property type="entry name" value="DYNEIN REGULATORY COMPLEX SUBUNIT 7"/>
    <property type="match status" value="1"/>
</dbReference>
<evidence type="ECO:0000256" key="4">
    <source>
        <dbReference type="SAM" id="Coils"/>
    </source>
</evidence>
<keyword evidence="8" id="KW-1185">Reference proteome</keyword>
<accession>A0AAD9Q3J1</accession>
<evidence type="ECO:0000313" key="7">
    <source>
        <dbReference type="EMBL" id="KAK2554097.1"/>
    </source>
</evidence>
<keyword evidence="2" id="KW-0963">Cytoplasm</keyword>
<name>A0AAD9Q3J1_ACRCE</name>
<evidence type="ECO:0000256" key="3">
    <source>
        <dbReference type="ARBA" id="ARBA00023212"/>
    </source>
</evidence>
<protein>
    <submittedName>
        <fullName evidence="7">Dynein regulatory complex subunit 7</fullName>
    </submittedName>
</protein>
<dbReference type="Pfam" id="PF24667">
    <property type="entry name" value="MORN_DRC7"/>
    <property type="match status" value="1"/>
</dbReference>
<evidence type="ECO:0000256" key="2">
    <source>
        <dbReference type="ARBA" id="ARBA00022490"/>
    </source>
</evidence>
<feature type="coiled-coil region" evidence="4">
    <location>
        <begin position="322"/>
        <end position="396"/>
    </location>
</feature>
<dbReference type="Proteomes" id="UP001249851">
    <property type="component" value="Unassembled WGS sequence"/>
</dbReference>
<keyword evidence="4" id="KW-0175">Coiled coil</keyword>
<proteinExistence type="predicted"/>
<feature type="domain" description="Dynein regulatory complex subunit 7 C-terminal" evidence="6">
    <location>
        <begin position="410"/>
        <end position="516"/>
    </location>
</feature>
<evidence type="ECO:0000259" key="6">
    <source>
        <dbReference type="Pfam" id="PF24671"/>
    </source>
</evidence>
<dbReference type="InterPro" id="IPR056291">
    <property type="entry name" value="MORN_DRC7"/>
</dbReference>
<reference evidence="7" key="2">
    <citation type="journal article" date="2023" name="Science">
        <title>Genomic signatures of disease resistance in endangered staghorn corals.</title>
        <authorList>
            <person name="Vollmer S.V."/>
            <person name="Selwyn J.D."/>
            <person name="Despard B.A."/>
            <person name="Roesel C.L."/>
        </authorList>
    </citation>
    <scope>NUCLEOTIDE SEQUENCE</scope>
    <source>
        <strain evidence="7">K2</strain>
    </source>
</reference>
<dbReference type="GO" id="GO:0031514">
    <property type="term" value="C:motile cilium"/>
    <property type="evidence" value="ECO:0007669"/>
    <property type="project" value="TreeGrafter"/>
</dbReference>
<dbReference type="GO" id="GO:0048870">
    <property type="term" value="P:cell motility"/>
    <property type="evidence" value="ECO:0007669"/>
    <property type="project" value="TreeGrafter"/>
</dbReference>
<dbReference type="EMBL" id="JARQWQ010000072">
    <property type="protein sequence ID" value="KAK2554097.1"/>
    <property type="molecule type" value="Genomic_DNA"/>
</dbReference>
<reference evidence="7" key="1">
    <citation type="journal article" date="2023" name="G3 (Bethesda)">
        <title>Whole genome assembly and annotation of the endangered Caribbean coral Acropora cervicornis.</title>
        <authorList>
            <person name="Selwyn J.D."/>
            <person name="Vollmer S.V."/>
        </authorList>
    </citation>
    <scope>NUCLEOTIDE SEQUENCE</scope>
    <source>
        <strain evidence="7">K2</strain>
    </source>
</reference>
<dbReference type="Pfam" id="PF24671">
    <property type="entry name" value="DRC7_C"/>
    <property type="match status" value="1"/>
</dbReference>
<dbReference type="InterPro" id="IPR033551">
    <property type="entry name" value="DRC7/lobo"/>
</dbReference>
<gene>
    <name evidence="7" type="ORF">P5673_024443</name>
</gene>
<evidence type="ECO:0000313" key="8">
    <source>
        <dbReference type="Proteomes" id="UP001249851"/>
    </source>
</evidence>
<dbReference type="GO" id="GO:0005856">
    <property type="term" value="C:cytoskeleton"/>
    <property type="evidence" value="ECO:0007669"/>
    <property type="project" value="UniProtKB-SubCell"/>
</dbReference>
<keyword evidence="3" id="KW-0206">Cytoskeleton</keyword>
<sequence length="517" mass="60908">MQDCSHGVQDMVYDLGDASRWEFMFSTTEKPLLLIPSVDEADLLDIDDDEIDENASDFDLPPSWVAPLEISLKEFQTRCPYGKKTKLYKKAKIEKFAEYLLKDGLVSSLSSYSDYELKDLVEKREMYKHRIDKLENKLHNMTTGRITEYFHPGRMDCLKEHTYKASSPGPESDRTMIFYSSARIDGLVKREESHEEMTESFVNRDDYMYHRQVTFGKRIKKFGPQDANARPILKIVERFHRNKSKEANEDIAERVFLVSDERINLTFHLEDHRVTASTREFIRPPHPSEKGGTLTMTPDMTTTFQVDPLIKPHKNLQVYDMLVQLVEAEERSTNQIRASEEEIKEILQLRIKEEAASQLSVSVYDTERNEKAKLHREQLERKAAEEAMKKHELELDYLAPFLAQIGDPAHISKQEAYKLKEECLQDLKHRLIDKANLIQARFEKETQELQRKQSWYQQNQVSMKPEDEEEYLNFCSEAMFRIHILEQRLNRHKELAPQKYVQLEQKLRNDPRLAEYF</sequence>
<dbReference type="AlphaFoldDB" id="A0AAD9Q3J1"/>
<evidence type="ECO:0000259" key="5">
    <source>
        <dbReference type="Pfam" id="PF24667"/>
    </source>
</evidence>